<feature type="transmembrane region" description="Helical" evidence="1">
    <location>
        <begin position="219"/>
        <end position="240"/>
    </location>
</feature>
<evidence type="ECO:0000313" key="3">
    <source>
        <dbReference type="Proteomes" id="UP001176961"/>
    </source>
</evidence>
<evidence type="ECO:0000313" key="2">
    <source>
        <dbReference type="EMBL" id="CAJ0589906.1"/>
    </source>
</evidence>
<feature type="transmembrane region" description="Helical" evidence="1">
    <location>
        <begin position="289"/>
        <end position="313"/>
    </location>
</feature>
<dbReference type="Proteomes" id="UP001176961">
    <property type="component" value="Unassembled WGS sequence"/>
</dbReference>
<keyword evidence="1" id="KW-0472">Membrane</keyword>
<dbReference type="PANTHER" id="PTHR31930">
    <property type="entry name" value="SERPENTINE RECEPTOR, CLASS R"/>
    <property type="match status" value="1"/>
</dbReference>
<comment type="caution">
    <text evidence="2">The sequence shown here is derived from an EMBL/GenBank/DDBJ whole genome shotgun (WGS) entry which is preliminary data.</text>
</comment>
<organism evidence="2 3">
    <name type="scientific">Cylicocyclus nassatus</name>
    <name type="common">Nematode worm</name>
    <dbReference type="NCBI Taxonomy" id="53992"/>
    <lineage>
        <taxon>Eukaryota</taxon>
        <taxon>Metazoa</taxon>
        <taxon>Ecdysozoa</taxon>
        <taxon>Nematoda</taxon>
        <taxon>Chromadorea</taxon>
        <taxon>Rhabditida</taxon>
        <taxon>Rhabditina</taxon>
        <taxon>Rhabditomorpha</taxon>
        <taxon>Strongyloidea</taxon>
        <taxon>Strongylidae</taxon>
        <taxon>Cylicocyclus</taxon>
    </lineage>
</organism>
<feature type="transmembrane region" description="Helical" evidence="1">
    <location>
        <begin position="75"/>
        <end position="97"/>
    </location>
</feature>
<proteinExistence type="predicted"/>
<feature type="transmembrane region" description="Helical" evidence="1">
    <location>
        <begin position="319"/>
        <end position="340"/>
    </location>
</feature>
<dbReference type="EMBL" id="CATQJL010000001">
    <property type="protein sequence ID" value="CAJ0589906.1"/>
    <property type="molecule type" value="Genomic_DNA"/>
</dbReference>
<name>A0AA36DMH5_CYLNA</name>
<dbReference type="AlphaFoldDB" id="A0AA36DMH5"/>
<dbReference type="PANTHER" id="PTHR31930:SF1">
    <property type="entry name" value="SERPENTINE RECEPTOR, CLASS R"/>
    <property type="match status" value="1"/>
</dbReference>
<dbReference type="InterPro" id="IPR004950">
    <property type="entry name" value="DUF267_CAE_spp"/>
</dbReference>
<accession>A0AA36DMH5</accession>
<sequence length="425" mass="47636">MTAYGAIIVPLKELPCKMHNYFEEMDPSPPAVYIPVKPPLPQITITPKILGPFESLLRCSGLDLSRSSVTASGSWAKSIFITTLCTLVCLVMFLKCITLAMESVKPMTLEWVISCVWCFMAIHGFASAVCVASWTRTGLLPTLQEMLARIQTQRGSMTTCCDTSAVYRRIFIFGPIFIGTWILASLKGVFYDGKNHNETSPFSISYPITVDTMFGVEPLVYLMLAFSSTLALIVHVLVFVHVNHEWTSYNEELANASKTRQLTVPDVLDSFSSRQSELIKMTKFVSKMMGLFVTLSTVFASITAIDGLYFLAGFENLSIVMRIMALLWMNIAIAIILISLKQPANTQYEINNTAQILLADNLLQHTNEDRCWRTCRSMMDRAHHSSAKMYFAQAFGIDEYFPHKMLFIVPNIGTLLVMVKKMGLV</sequence>
<keyword evidence="1" id="KW-0812">Transmembrane</keyword>
<feature type="transmembrane region" description="Helical" evidence="1">
    <location>
        <begin position="109"/>
        <end position="134"/>
    </location>
</feature>
<gene>
    <name evidence="2" type="ORF">CYNAS_LOCUS1889</name>
</gene>
<reference evidence="2" key="1">
    <citation type="submission" date="2023-07" db="EMBL/GenBank/DDBJ databases">
        <authorList>
            <consortium name="CYATHOMIX"/>
        </authorList>
    </citation>
    <scope>NUCLEOTIDE SEQUENCE</scope>
    <source>
        <strain evidence="2">N/A</strain>
    </source>
</reference>
<keyword evidence="1" id="KW-1133">Transmembrane helix</keyword>
<protein>
    <submittedName>
        <fullName evidence="2">Uncharacterized protein</fullName>
    </submittedName>
</protein>
<evidence type="ECO:0000256" key="1">
    <source>
        <dbReference type="SAM" id="Phobius"/>
    </source>
</evidence>
<dbReference type="Pfam" id="PF03268">
    <property type="entry name" value="DUF267"/>
    <property type="match status" value="1"/>
</dbReference>
<keyword evidence="3" id="KW-1185">Reference proteome</keyword>